<dbReference type="NCBIfam" id="NF010996">
    <property type="entry name" value="PRK14421.1"/>
    <property type="match status" value="1"/>
</dbReference>
<dbReference type="STRING" id="1235591.CAK95_21675"/>
<feature type="active site" evidence="4">
    <location>
        <position position="39"/>
    </location>
</feature>
<dbReference type="OrthoDB" id="5295388at2"/>
<dbReference type="Pfam" id="PF00708">
    <property type="entry name" value="Acylphosphatase"/>
    <property type="match status" value="1"/>
</dbReference>
<dbReference type="SUPFAM" id="SSF54975">
    <property type="entry name" value="Acylphosphatase/BLUF domain-like"/>
    <property type="match status" value="1"/>
</dbReference>
<evidence type="ECO:0000256" key="2">
    <source>
        <dbReference type="ARBA" id="ARBA00012150"/>
    </source>
</evidence>
<dbReference type="KEGG" id="psin:CAK95_21675"/>
<sequence>MSERVIRQVVIRGRVQGVGYRDWTRHVARDRGIEGWVRNRQDGSVEAVFAGTPQAVSGMIAACRKGPSNSAVQAIQERDGTAEEFELRGDRAFAVLPTA</sequence>
<keyword evidence="7" id="KW-1185">Reference proteome</keyword>
<dbReference type="EMBL" id="CP021112">
    <property type="protein sequence ID" value="ARQ01421.1"/>
    <property type="molecule type" value="Genomic_DNA"/>
</dbReference>
<dbReference type="EC" id="3.6.1.7" evidence="2 4"/>
<dbReference type="GO" id="GO:0003998">
    <property type="term" value="F:acylphosphatase activity"/>
    <property type="evidence" value="ECO:0007669"/>
    <property type="project" value="UniProtKB-EC"/>
</dbReference>
<evidence type="ECO:0000256" key="4">
    <source>
        <dbReference type="PROSITE-ProRule" id="PRU00520"/>
    </source>
</evidence>
<dbReference type="PROSITE" id="PS51160">
    <property type="entry name" value="ACYLPHOSPHATASE_3"/>
    <property type="match status" value="1"/>
</dbReference>
<dbReference type="PROSITE" id="PS00151">
    <property type="entry name" value="ACYLPHOSPHATASE_2"/>
    <property type="match status" value="1"/>
</dbReference>
<evidence type="ECO:0000313" key="6">
    <source>
        <dbReference type="EMBL" id="ARQ01421.1"/>
    </source>
</evidence>
<dbReference type="PANTHER" id="PTHR47268">
    <property type="entry name" value="ACYLPHOSPHATASE"/>
    <property type="match status" value="1"/>
</dbReference>
<feature type="active site" evidence="4">
    <location>
        <position position="21"/>
    </location>
</feature>
<protein>
    <recommendedName>
        <fullName evidence="2 4">acylphosphatase</fullName>
        <ecNumber evidence="2 4">3.6.1.7</ecNumber>
    </recommendedName>
</protein>
<dbReference type="InterPro" id="IPR001792">
    <property type="entry name" value="Acylphosphatase-like_dom"/>
</dbReference>
<evidence type="ECO:0000256" key="1">
    <source>
        <dbReference type="ARBA" id="ARBA00005614"/>
    </source>
</evidence>
<evidence type="ECO:0000256" key="5">
    <source>
        <dbReference type="RuleBase" id="RU004168"/>
    </source>
</evidence>
<dbReference type="AlphaFoldDB" id="A0A1W6ZWB5"/>
<dbReference type="RefSeq" id="WP_086089814.1">
    <property type="nucleotide sequence ID" value="NZ_CP021112.1"/>
</dbReference>
<dbReference type="Proteomes" id="UP000194137">
    <property type="component" value="Chromosome"/>
</dbReference>
<dbReference type="InterPro" id="IPR036046">
    <property type="entry name" value="Acylphosphatase-like_dom_sf"/>
</dbReference>
<dbReference type="InterPro" id="IPR017968">
    <property type="entry name" value="Acylphosphatase_CS"/>
</dbReference>
<gene>
    <name evidence="6" type="ORF">CAK95_21675</name>
</gene>
<evidence type="ECO:0000313" key="7">
    <source>
        <dbReference type="Proteomes" id="UP000194137"/>
    </source>
</evidence>
<dbReference type="PANTHER" id="PTHR47268:SF4">
    <property type="entry name" value="ACYLPHOSPHATASE"/>
    <property type="match status" value="1"/>
</dbReference>
<accession>A0A1W6ZWB5</accession>
<comment type="similarity">
    <text evidence="1 5">Belongs to the acylphosphatase family.</text>
</comment>
<dbReference type="InterPro" id="IPR020456">
    <property type="entry name" value="Acylphosphatase"/>
</dbReference>
<dbReference type="Gene3D" id="3.30.70.100">
    <property type="match status" value="1"/>
</dbReference>
<reference evidence="6 7" key="1">
    <citation type="submission" date="2017-05" db="EMBL/GenBank/DDBJ databases">
        <title>Full genome sequence of Pseudorhodoplanes sinuspersici.</title>
        <authorList>
            <person name="Dastgheib S.M.M."/>
            <person name="Shavandi M."/>
            <person name="Tirandaz H."/>
        </authorList>
    </citation>
    <scope>NUCLEOTIDE SEQUENCE [LARGE SCALE GENOMIC DNA]</scope>
    <source>
        <strain evidence="6 7">RIPI110</strain>
    </source>
</reference>
<comment type="catalytic activity">
    <reaction evidence="3 4">
        <text>an acyl phosphate + H2O = a carboxylate + phosphate + H(+)</text>
        <dbReference type="Rhea" id="RHEA:14965"/>
        <dbReference type="ChEBI" id="CHEBI:15377"/>
        <dbReference type="ChEBI" id="CHEBI:15378"/>
        <dbReference type="ChEBI" id="CHEBI:29067"/>
        <dbReference type="ChEBI" id="CHEBI:43474"/>
        <dbReference type="ChEBI" id="CHEBI:59918"/>
        <dbReference type="EC" id="3.6.1.7"/>
    </reaction>
</comment>
<evidence type="ECO:0000256" key="3">
    <source>
        <dbReference type="ARBA" id="ARBA00047645"/>
    </source>
</evidence>
<proteinExistence type="inferred from homology"/>
<keyword evidence="4" id="KW-0378">Hydrolase</keyword>
<organism evidence="6 7">
    <name type="scientific">Pseudorhodoplanes sinuspersici</name>
    <dbReference type="NCBI Taxonomy" id="1235591"/>
    <lineage>
        <taxon>Bacteria</taxon>
        <taxon>Pseudomonadati</taxon>
        <taxon>Pseudomonadota</taxon>
        <taxon>Alphaproteobacteria</taxon>
        <taxon>Hyphomicrobiales</taxon>
        <taxon>Pseudorhodoplanes</taxon>
    </lineage>
</organism>
<name>A0A1W6ZWB5_9HYPH</name>